<dbReference type="GO" id="GO:0005840">
    <property type="term" value="C:ribosome"/>
    <property type="evidence" value="ECO:0007669"/>
    <property type="project" value="UniProtKB-KW"/>
</dbReference>
<dbReference type="GO" id="GO:0003735">
    <property type="term" value="F:structural constituent of ribosome"/>
    <property type="evidence" value="ECO:0007669"/>
    <property type="project" value="InterPro"/>
</dbReference>
<comment type="similarity">
    <text evidence="1 5">Belongs to the universal ribosomal protein uL29 family.</text>
</comment>
<evidence type="ECO:0000256" key="2">
    <source>
        <dbReference type="ARBA" id="ARBA00022980"/>
    </source>
</evidence>
<evidence type="ECO:0000256" key="4">
    <source>
        <dbReference type="ARBA" id="ARBA00035204"/>
    </source>
</evidence>
<protein>
    <recommendedName>
        <fullName evidence="4 5">Large ribosomal subunit protein uL29</fullName>
    </recommendedName>
</protein>
<dbReference type="InterPro" id="IPR036049">
    <property type="entry name" value="Ribosomal_uL29_sf"/>
</dbReference>
<dbReference type="EMBL" id="MFUO01000013">
    <property type="protein sequence ID" value="OGI84024.1"/>
    <property type="molecule type" value="Genomic_DNA"/>
</dbReference>
<accession>A0A1F6WQD2</accession>
<sequence>MKHKKMNLLSADELKSEILSKEKEIRTIKFSVAGVTNKNTKTHRDARKTIARAKTQLRAELG</sequence>
<comment type="caution">
    <text evidence="6">The sequence shown here is derived from an EMBL/GenBank/DDBJ whole genome shotgun (WGS) entry which is preliminary data.</text>
</comment>
<proteinExistence type="inferred from homology"/>
<dbReference type="GO" id="GO:1990904">
    <property type="term" value="C:ribonucleoprotein complex"/>
    <property type="evidence" value="ECO:0007669"/>
    <property type="project" value="UniProtKB-KW"/>
</dbReference>
<keyword evidence="3 5" id="KW-0687">Ribonucleoprotein</keyword>
<keyword evidence="2 5" id="KW-0689">Ribosomal protein</keyword>
<dbReference type="SUPFAM" id="SSF46561">
    <property type="entry name" value="Ribosomal protein L29 (L29p)"/>
    <property type="match status" value="1"/>
</dbReference>
<dbReference type="GO" id="GO:0006412">
    <property type="term" value="P:translation"/>
    <property type="evidence" value="ECO:0007669"/>
    <property type="project" value="UniProtKB-UniRule"/>
</dbReference>
<gene>
    <name evidence="5" type="primary">rpmC</name>
    <name evidence="6" type="ORF">A2903_00470</name>
</gene>
<dbReference type="AlphaFoldDB" id="A0A1F6WQD2"/>
<name>A0A1F6WQD2_9BACT</name>
<dbReference type="STRING" id="1801764.A2903_00470"/>
<dbReference type="InterPro" id="IPR001854">
    <property type="entry name" value="Ribosomal_uL29"/>
</dbReference>
<dbReference type="Pfam" id="PF00831">
    <property type="entry name" value="Ribosomal_L29"/>
    <property type="match status" value="1"/>
</dbReference>
<dbReference type="Proteomes" id="UP000178184">
    <property type="component" value="Unassembled WGS sequence"/>
</dbReference>
<dbReference type="Gene3D" id="1.10.287.310">
    <property type="match status" value="1"/>
</dbReference>
<organism evidence="6 7">
    <name type="scientific">Candidatus Nomurabacteria bacterium RIFCSPLOWO2_01_FULL_33_17</name>
    <dbReference type="NCBI Taxonomy" id="1801764"/>
    <lineage>
        <taxon>Bacteria</taxon>
        <taxon>Candidatus Nomuraibacteriota</taxon>
    </lineage>
</organism>
<evidence type="ECO:0000256" key="3">
    <source>
        <dbReference type="ARBA" id="ARBA00023274"/>
    </source>
</evidence>
<evidence type="ECO:0000256" key="5">
    <source>
        <dbReference type="HAMAP-Rule" id="MF_00374"/>
    </source>
</evidence>
<dbReference type="HAMAP" id="MF_00374">
    <property type="entry name" value="Ribosomal_uL29"/>
    <property type="match status" value="1"/>
</dbReference>
<reference evidence="6 7" key="1">
    <citation type="journal article" date="2016" name="Nat. Commun.">
        <title>Thousands of microbial genomes shed light on interconnected biogeochemical processes in an aquifer system.</title>
        <authorList>
            <person name="Anantharaman K."/>
            <person name="Brown C.T."/>
            <person name="Hug L.A."/>
            <person name="Sharon I."/>
            <person name="Castelle C.J."/>
            <person name="Probst A.J."/>
            <person name="Thomas B.C."/>
            <person name="Singh A."/>
            <person name="Wilkins M.J."/>
            <person name="Karaoz U."/>
            <person name="Brodie E.L."/>
            <person name="Williams K.H."/>
            <person name="Hubbard S.S."/>
            <person name="Banfield J.F."/>
        </authorList>
    </citation>
    <scope>NUCLEOTIDE SEQUENCE [LARGE SCALE GENOMIC DNA]</scope>
</reference>
<dbReference type="NCBIfam" id="TIGR00012">
    <property type="entry name" value="L29"/>
    <property type="match status" value="1"/>
</dbReference>
<evidence type="ECO:0000313" key="7">
    <source>
        <dbReference type="Proteomes" id="UP000178184"/>
    </source>
</evidence>
<evidence type="ECO:0000256" key="1">
    <source>
        <dbReference type="ARBA" id="ARBA00009254"/>
    </source>
</evidence>
<evidence type="ECO:0000313" key="6">
    <source>
        <dbReference type="EMBL" id="OGI84024.1"/>
    </source>
</evidence>